<feature type="domain" description="Integrase zinc-binding" evidence="2">
    <location>
        <begin position="66"/>
        <end position="118"/>
    </location>
</feature>
<dbReference type="PANTHER" id="PTHR37984">
    <property type="entry name" value="PROTEIN CBG26694"/>
    <property type="match status" value="1"/>
</dbReference>
<dbReference type="InterPro" id="IPR050951">
    <property type="entry name" value="Retrovirus_Pol_polyprotein"/>
</dbReference>
<evidence type="ECO:0000256" key="1">
    <source>
        <dbReference type="SAM" id="MobiDB-lite"/>
    </source>
</evidence>
<name>A0A6J8A3T9_MYTCO</name>
<evidence type="ECO:0000259" key="2">
    <source>
        <dbReference type="Pfam" id="PF17921"/>
    </source>
</evidence>
<evidence type="ECO:0000313" key="4">
    <source>
        <dbReference type="Proteomes" id="UP000507470"/>
    </source>
</evidence>
<accession>A0A6J8A3T9</accession>
<dbReference type="FunFam" id="1.10.340.70:FF:000001">
    <property type="entry name" value="Retrovirus-related Pol polyprotein from transposon gypsy-like Protein"/>
    <property type="match status" value="1"/>
</dbReference>
<dbReference type="AlphaFoldDB" id="A0A6J8A3T9"/>
<feature type="compositionally biased region" description="Acidic residues" evidence="1">
    <location>
        <begin position="338"/>
        <end position="348"/>
    </location>
</feature>
<keyword evidence="4" id="KW-1185">Reference proteome</keyword>
<sequence length="410" mass="47652">MSKLQKSDTHIKRLLLYWKGEKIVTRRQLSRESEEVRRLVNNIKTLKEKDGMIYRETKDNRQLLLPSTLKQRVLKSVHDDMGHQGFERTFSLLKTRCYWPYMYTDIVDYCDTCEKCKVGKLGRKEAFALAMEETEQKALKRQQKLNVKVDNKELPIGCRIFLRNHPKGRAKLQDAWNDKPYRIIDKKDNMYNVEPLIGRGEFKHVHRRENLDARYLVRNRNPNFDRPQPCGRVVNERSEIVDIQDSDDEDFVILLQQPPVTTYDENGTKETLARTIEVEHVPEIIDDQSPLPESIEKEGEENSEASDSQQNDDVLSSDTDDCKSENQIKQNISVPDPTIEEDDDDDDEPPLRRSQRSTAGKHLNPLNLQRSISQNETVQSVKPNIDPSVLANIAQFHLLLAQFLTNSLQN</sequence>
<feature type="compositionally biased region" description="Polar residues" evidence="1">
    <location>
        <begin position="307"/>
        <end position="317"/>
    </location>
</feature>
<dbReference type="Pfam" id="PF17921">
    <property type="entry name" value="Integrase_H2C2"/>
    <property type="match status" value="1"/>
</dbReference>
<dbReference type="Gene3D" id="1.10.340.70">
    <property type="match status" value="1"/>
</dbReference>
<dbReference type="Proteomes" id="UP000507470">
    <property type="component" value="Unassembled WGS sequence"/>
</dbReference>
<reference evidence="3 4" key="1">
    <citation type="submission" date="2020-06" db="EMBL/GenBank/DDBJ databases">
        <authorList>
            <person name="Li R."/>
            <person name="Bekaert M."/>
        </authorList>
    </citation>
    <scope>NUCLEOTIDE SEQUENCE [LARGE SCALE GENOMIC DNA]</scope>
    <source>
        <strain evidence="4">wild</strain>
    </source>
</reference>
<protein>
    <recommendedName>
        <fullName evidence="2">Integrase zinc-binding domain-containing protein</fullName>
    </recommendedName>
</protein>
<evidence type="ECO:0000313" key="3">
    <source>
        <dbReference type="EMBL" id="CAC5361432.1"/>
    </source>
</evidence>
<dbReference type="EMBL" id="CACVKT020000596">
    <property type="protein sequence ID" value="CAC5361432.1"/>
    <property type="molecule type" value="Genomic_DNA"/>
</dbReference>
<feature type="region of interest" description="Disordered" evidence="1">
    <location>
        <begin position="277"/>
        <end position="371"/>
    </location>
</feature>
<organism evidence="3 4">
    <name type="scientific">Mytilus coruscus</name>
    <name type="common">Sea mussel</name>
    <dbReference type="NCBI Taxonomy" id="42192"/>
    <lineage>
        <taxon>Eukaryota</taxon>
        <taxon>Metazoa</taxon>
        <taxon>Spiralia</taxon>
        <taxon>Lophotrochozoa</taxon>
        <taxon>Mollusca</taxon>
        <taxon>Bivalvia</taxon>
        <taxon>Autobranchia</taxon>
        <taxon>Pteriomorphia</taxon>
        <taxon>Mytilida</taxon>
        <taxon>Mytiloidea</taxon>
        <taxon>Mytilidae</taxon>
        <taxon>Mytilinae</taxon>
        <taxon>Mytilus</taxon>
    </lineage>
</organism>
<dbReference type="OrthoDB" id="115435at2759"/>
<gene>
    <name evidence="3" type="ORF">MCOR_3580</name>
</gene>
<dbReference type="PANTHER" id="PTHR37984:SF15">
    <property type="entry name" value="INTEGRASE CATALYTIC DOMAIN-CONTAINING PROTEIN"/>
    <property type="match status" value="1"/>
</dbReference>
<dbReference type="InterPro" id="IPR041588">
    <property type="entry name" value="Integrase_H2C2"/>
</dbReference>
<proteinExistence type="predicted"/>